<dbReference type="AlphaFoldDB" id="A0A067M0U7"/>
<gene>
    <name evidence="2" type="ORF">BOTBODRAFT_59389</name>
</gene>
<dbReference type="STRING" id="930990.A0A067M0U7"/>
<dbReference type="InParanoid" id="A0A067M0U7"/>
<evidence type="ECO:0000256" key="1">
    <source>
        <dbReference type="SAM" id="MobiDB-lite"/>
    </source>
</evidence>
<feature type="compositionally biased region" description="Pro residues" evidence="1">
    <location>
        <begin position="125"/>
        <end position="144"/>
    </location>
</feature>
<dbReference type="PANTHER" id="PTHR33129">
    <property type="entry name" value="PROTEIN KINASE DOMAIN-CONTAINING PROTEIN-RELATED"/>
    <property type="match status" value="1"/>
</dbReference>
<sequence>MATSQPSSLRLYCVYIDPAEEDVSRVDIAPGSDLIDLVPLIHRSRETLKLKQIDIGACYKLDPPIPVVNNDYRKHIRKIVEHEPEPKPMIMIEPSVPIGEYFSQPPELRHMHILVLPRSCFGPPPASSRLDPPPASSRPDPPPASLNSHGVVQVETMPDWAPANWSALWGKPEQIATDGSILSPRFDLLYSVYIREEYKRAWEYIENQLELRKSAVGEQIGGLVLWGHPGIGKTSFLYFALAKALVAKRPVAFCFRGASSLLFTQAGVEILLDTYDESRLPQGVLALCDSNSGLFTPPMLFSSKTSPAFVVQAASPQVSRWRGWSKQKDGLVWTMAIWQRQEILEASTHIQRDPDYYSPVELFDLLGPSARNCMQKTAQGIRKTGNPETDMMEYLELAPDVLLQAQVDLVRVLGGADVASILQMEAFHNFFFAMPRALRTRRLSKGPSINYVIPTPLLRKLFSRTMRAWDYDDQLDFLRKLRPFPQVAGLAYEALAVRALSGLAVPLVCALACGTSFTIPRLTVAPFPEDFTTPFLPDNNTLYVPPAGFETIDAIAVTENASRITLLQMTIAKTHTIKPGKIRKVLDCFTSAMPGTTLNSTLIFIAPSKTRGEGLSARGSFKFGRATSRNPSGARSIDIGWALIPITANPRDFAIMEELDGDELEFDLSDDEMDLDV</sequence>
<keyword evidence="3" id="KW-1185">Reference proteome</keyword>
<dbReference type="EMBL" id="KL198092">
    <property type="protein sequence ID" value="KDQ08300.1"/>
    <property type="molecule type" value="Genomic_DNA"/>
</dbReference>
<dbReference type="OrthoDB" id="2747314at2759"/>
<reference evidence="3" key="1">
    <citation type="journal article" date="2014" name="Proc. Natl. Acad. Sci. U.S.A.">
        <title>Extensive sampling of basidiomycete genomes demonstrates inadequacy of the white-rot/brown-rot paradigm for wood decay fungi.</title>
        <authorList>
            <person name="Riley R."/>
            <person name="Salamov A.A."/>
            <person name="Brown D.W."/>
            <person name="Nagy L.G."/>
            <person name="Floudas D."/>
            <person name="Held B.W."/>
            <person name="Levasseur A."/>
            <person name="Lombard V."/>
            <person name="Morin E."/>
            <person name="Otillar R."/>
            <person name="Lindquist E.A."/>
            <person name="Sun H."/>
            <person name="LaButti K.M."/>
            <person name="Schmutz J."/>
            <person name="Jabbour D."/>
            <person name="Luo H."/>
            <person name="Baker S.E."/>
            <person name="Pisabarro A.G."/>
            <person name="Walton J.D."/>
            <person name="Blanchette R.A."/>
            <person name="Henrissat B."/>
            <person name="Martin F."/>
            <person name="Cullen D."/>
            <person name="Hibbett D.S."/>
            <person name="Grigoriev I.V."/>
        </authorList>
    </citation>
    <scope>NUCLEOTIDE SEQUENCE [LARGE SCALE GENOMIC DNA]</scope>
    <source>
        <strain evidence="3">FD-172 SS1</strain>
    </source>
</reference>
<evidence type="ECO:0000313" key="3">
    <source>
        <dbReference type="Proteomes" id="UP000027195"/>
    </source>
</evidence>
<name>A0A067M0U7_BOTB1</name>
<dbReference type="Proteomes" id="UP000027195">
    <property type="component" value="Unassembled WGS sequence"/>
</dbReference>
<evidence type="ECO:0000313" key="2">
    <source>
        <dbReference type="EMBL" id="KDQ08300.1"/>
    </source>
</evidence>
<proteinExistence type="predicted"/>
<organism evidence="2 3">
    <name type="scientific">Botryobasidium botryosum (strain FD-172 SS1)</name>
    <dbReference type="NCBI Taxonomy" id="930990"/>
    <lineage>
        <taxon>Eukaryota</taxon>
        <taxon>Fungi</taxon>
        <taxon>Dikarya</taxon>
        <taxon>Basidiomycota</taxon>
        <taxon>Agaricomycotina</taxon>
        <taxon>Agaricomycetes</taxon>
        <taxon>Cantharellales</taxon>
        <taxon>Botryobasidiaceae</taxon>
        <taxon>Botryobasidium</taxon>
    </lineage>
</organism>
<accession>A0A067M0U7</accession>
<feature type="region of interest" description="Disordered" evidence="1">
    <location>
        <begin position="125"/>
        <end position="148"/>
    </location>
</feature>
<dbReference type="HOGENOM" id="CLU_415038_0_0_1"/>
<dbReference type="InterPro" id="IPR052980">
    <property type="entry name" value="Crinkler_effector"/>
</dbReference>
<protein>
    <submittedName>
        <fullName evidence="2">Uncharacterized protein</fullName>
    </submittedName>
</protein>
<dbReference type="PANTHER" id="PTHR33129:SF1">
    <property type="entry name" value="ATP-BINDING PROTEIN"/>
    <property type="match status" value="1"/>
</dbReference>